<evidence type="ECO:0000313" key="4">
    <source>
        <dbReference type="Proteomes" id="UP000501128"/>
    </source>
</evidence>
<sequence length="87" mass="8865">MIRNGKNLLVQALILSTLAGTVGSLASCSSKKNEETTNSSTDTSMGFMGRQGDTTGSDPMMGQQAPPDSASAGGDTAISEVKVTPKK</sequence>
<proteinExistence type="predicted"/>
<protein>
    <recommendedName>
        <fullName evidence="5">Coproporphyrinogen III oxidase</fullName>
    </recommendedName>
</protein>
<feature type="signal peptide" evidence="2">
    <location>
        <begin position="1"/>
        <end position="19"/>
    </location>
</feature>
<dbReference type="RefSeq" id="WP_169550423.1">
    <property type="nucleotide sequence ID" value="NZ_CP051677.1"/>
</dbReference>
<feature type="chain" id="PRO_5029790296" description="Coproporphyrinogen III oxidase" evidence="2">
    <location>
        <begin position="20"/>
        <end position="87"/>
    </location>
</feature>
<reference evidence="3 4" key="1">
    <citation type="submission" date="2020-04" db="EMBL/GenBank/DDBJ databases">
        <title>Genome sequencing of novel species.</title>
        <authorList>
            <person name="Heo J."/>
            <person name="Kim S.-J."/>
            <person name="Kim J.-S."/>
            <person name="Hong S.-B."/>
            <person name="Kwon S.-W."/>
        </authorList>
    </citation>
    <scope>NUCLEOTIDE SEQUENCE [LARGE SCALE GENOMIC DNA]</scope>
    <source>
        <strain evidence="3 4">CJU-R4</strain>
    </source>
</reference>
<keyword evidence="4" id="KW-1185">Reference proteome</keyword>
<keyword evidence="2" id="KW-0732">Signal</keyword>
<organism evidence="3 4">
    <name type="scientific">Spirosoma rhododendri</name>
    <dbReference type="NCBI Taxonomy" id="2728024"/>
    <lineage>
        <taxon>Bacteria</taxon>
        <taxon>Pseudomonadati</taxon>
        <taxon>Bacteroidota</taxon>
        <taxon>Cytophagia</taxon>
        <taxon>Cytophagales</taxon>
        <taxon>Cytophagaceae</taxon>
        <taxon>Spirosoma</taxon>
    </lineage>
</organism>
<dbReference type="PROSITE" id="PS51257">
    <property type="entry name" value="PROKAR_LIPOPROTEIN"/>
    <property type="match status" value="1"/>
</dbReference>
<gene>
    <name evidence="3" type="ORF">HH216_08445</name>
</gene>
<evidence type="ECO:0008006" key="5">
    <source>
        <dbReference type="Google" id="ProtNLM"/>
    </source>
</evidence>
<feature type="region of interest" description="Disordered" evidence="1">
    <location>
        <begin position="26"/>
        <end position="87"/>
    </location>
</feature>
<dbReference type="EMBL" id="CP051677">
    <property type="protein sequence ID" value="QJD78449.1"/>
    <property type="molecule type" value="Genomic_DNA"/>
</dbReference>
<evidence type="ECO:0000256" key="1">
    <source>
        <dbReference type="SAM" id="MobiDB-lite"/>
    </source>
</evidence>
<name>A0A7L5DJ64_9BACT</name>
<evidence type="ECO:0000256" key="2">
    <source>
        <dbReference type="SAM" id="SignalP"/>
    </source>
</evidence>
<dbReference type="Proteomes" id="UP000501128">
    <property type="component" value="Chromosome"/>
</dbReference>
<accession>A0A7L5DJ64</accession>
<evidence type="ECO:0000313" key="3">
    <source>
        <dbReference type="EMBL" id="QJD78449.1"/>
    </source>
</evidence>
<dbReference type="KEGG" id="srho:HH216_08445"/>
<dbReference type="AlphaFoldDB" id="A0A7L5DJ64"/>